<dbReference type="RefSeq" id="WP_425606634.1">
    <property type="nucleotide sequence ID" value="NZ_AP028908.1"/>
</dbReference>
<evidence type="ECO:0000313" key="1">
    <source>
        <dbReference type="EMBL" id="BES84401.1"/>
    </source>
</evidence>
<reference evidence="2" key="1">
    <citation type="journal article" date="2024" name="Int. J. Syst. Evol. Microbiol.">
        <title>Pectobacterium araliae sp. nov., a pathogen causing bacterial soft rot of Japanese angelica tree in Japan.</title>
        <authorList>
            <person name="Sawada H."/>
            <person name="Someya N."/>
            <person name="Morohoshi T."/>
            <person name="Ono M."/>
            <person name="Satou M."/>
        </authorList>
    </citation>
    <scope>NUCLEOTIDE SEQUENCE [LARGE SCALE GENOMIC DNA]</scope>
    <source>
        <strain evidence="2">MAFF 302110</strain>
    </source>
</reference>
<organism evidence="1 2">
    <name type="scientific">Pectobacterium araliae</name>
    <dbReference type="NCBI Taxonomy" id="3073862"/>
    <lineage>
        <taxon>Bacteria</taxon>
        <taxon>Pseudomonadati</taxon>
        <taxon>Pseudomonadota</taxon>
        <taxon>Gammaproteobacteria</taxon>
        <taxon>Enterobacterales</taxon>
        <taxon>Pectobacteriaceae</taxon>
        <taxon>Pectobacterium</taxon>
    </lineage>
</organism>
<keyword evidence="2" id="KW-1185">Reference proteome</keyword>
<evidence type="ECO:0000313" key="2">
    <source>
        <dbReference type="Proteomes" id="UP001377830"/>
    </source>
</evidence>
<dbReference type="AlphaFoldDB" id="A0AAN0KE63"/>
<name>A0AAN0KE63_9GAMM</name>
<dbReference type="KEGG" id="parl:PEC302110_14980"/>
<dbReference type="Proteomes" id="UP001377830">
    <property type="component" value="Chromosome"/>
</dbReference>
<dbReference type="EMBL" id="AP028908">
    <property type="protein sequence ID" value="BES84401.1"/>
    <property type="molecule type" value="Genomic_DNA"/>
</dbReference>
<proteinExistence type="predicted"/>
<accession>A0AAN0KE63</accession>
<gene>
    <name evidence="1" type="ORF">PEC302110_14980</name>
</gene>
<sequence length="72" mass="7897">MVLSIDDYEKFWQGAILKKFSFVNDAAEREYKAPPADVQDEIIGVKSLFLSNTGCSCLGRLGKRLISSGVGL</sequence>
<protein>
    <submittedName>
        <fullName evidence="1">Uncharacterized protein</fullName>
    </submittedName>
</protein>